<dbReference type="InterPro" id="IPR020904">
    <property type="entry name" value="Sc_DH/Rdtase_CS"/>
</dbReference>
<dbReference type="PANTHER" id="PTHR24321:SF8">
    <property type="entry name" value="ESTRADIOL 17-BETA-DEHYDROGENASE 8-RELATED"/>
    <property type="match status" value="1"/>
</dbReference>
<evidence type="ECO:0000256" key="3">
    <source>
        <dbReference type="ARBA" id="ARBA00023027"/>
    </source>
</evidence>
<evidence type="ECO:0000259" key="4">
    <source>
        <dbReference type="SMART" id="SM00822"/>
    </source>
</evidence>
<dbReference type="AlphaFoldDB" id="H0E088"/>
<dbReference type="PATRIC" id="fig|1097667.3.peg.195"/>
<evidence type="ECO:0000313" key="6">
    <source>
        <dbReference type="Proteomes" id="UP000005143"/>
    </source>
</evidence>
<dbReference type="Pfam" id="PF13561">
    <property type="entry name" value="adh_short_C2"/>
    <property type="match status" value="1"/>
</dbReference>
<sequence length="252" mass="25966">MTELHGRRALVTGGASGIGRAIAESLVAAGAQVVISDIDREAGSATASEIGDAVRFVACDVTDGEQVAAAVSFTTGELGGLDILVNNAGVEILKPLLEQTDEEFRRLMDINVTGVFLGMKHALPALTESRGVIVNMASVAGINGCPLLGSYCASKAGVIQLTRVAALELRDAGIRVNAVCPAFVDTPMVDRAGPIVESALGTPFSGIVEQVQGRLGTTAEVAEVVRFLASDRASWTTGSHYVVDGGMTANLL</sequence>
<dbReference type="PRINTS" id="PR00081">
    <property type="entry name" value="GDHRDH"/>
</dbReference>
<dbReference type="Gene3D" id="3.40.50.720">
    <property type="entry name" value="NAD(P)-binding Rossmann-like Domain"/>
    <property type="match status" value="1"/>
</dbReference>
<name>H0E088_9ACTN</name>
<organism evidence="5 6">
    <name type="scientific">Patulibacter medicamentivorans</name>
    <dbReference type="NCBI Taxonomy" id="1097667"/>
    <lineage>
        <taxon>Bacteria</taxon>
        <taxon>Bacillati</taxon>
        <taxon>Actinomycetota</taxon>
        <taxon>Thermoleophilia</taxon>
        <taxon>Solirubrobacterales</taxon>
        <taxon>Patulibacteraceae</taxon>
        <taxon>Patulibacter</taxon>
    </lineage>
</organism>
<dbReference type="SUPFAM" id="SSF51735">
    <property type="entry name" value="NAD(P)-binding Rossmann-fold domains"/>
    <property type="match status" value="1"/>
</dbReference>
<accession>H0E088</accession>
<dbReference type="PROSITE" id="PS00061">
    <property type="entry name" value="ADH_SHORT"/>
    <property type="match status" value="1"/>
</dbReference>
<dbReference type="SMART" id="SM00822">
    <property type="entry name" value="PKS_KR"/>
    <property type="match status" value="1"/>
</dbReference>
<dbReference type="RefSeq" id="WP_007569891.1">
    <property type="nucleotide sequence ID" value="NZ_AGUD01000006.1"/>
</dbReference>
<dbReference type="InterPro" id="IPR002347">
    <property type="entry name" value="SDR_fam"/>
</dbReference>
<comment type="caution">
    <text evidence="5">The sequence shown here is derived from an EMBL/GenBank/DDBJ whole genome shotgun (WGS) entry which is preliminary data.</text>
</comment>
<evidence type="ECO:0000313" key="5">
    <source>
        <dbReference type="EMBL" id="EHN12891.1"/>
    </source>
</evidence>
<feature type="domain" description="Ketoreductase" evidence="4">
    <location>
        <begin position="7"/>
        <end position="182"/>
    </location>
</feature>
<dbReference type="EC" id="1.1.1.100" evidence="5"/>
<dbReference type="GO" id="GO:0004316">
    <property type="term" value="F:3-oxoacyl-[acyl-carrier-protein] reductase (NADPH) activity"/>
    <property type="evidence" value="ECO:0007669"/>
    <property type="project" value="UniProtKB-EC"/>
</dbReference>
<gene>
    <name evidence="5" type="ORF">PAI11_01960</name>
</gene>
<dbReference type="Proteomes" id="UP000005143">
    <property type="component" value="Unassembled WGS sequence"/>
</dbReference>
<evidence type="ECO:0000256" key="2">
    <source>
        <dbReference type="ARBA" id="ARBA00023002"/>
    </source>
</evidence>
<evidence type="ECO:0000256" key="1">
    <source>
        <dbReference type="ARBA" id="ARBA00006484"/>
    </source>
</evidence>
<keyword evidence="3" id="KW-0520">NAD</keyword>
<keyword evidence="2 5" id="KW-0560">Oxidoreductase</keyword>
<dbReference type="EMBL" id="AGUD01000006">
    <property type="protein sequence ID" value="EHN12891.1"/>
    <property type="molecule type" value="Genomic_DNA"/>
</dbReference>
<dbReference type="InterPro" id="IPR057326">
    <property type="entry name" value="KR_dom"/>
</dbReference>
<dbReference type="FunFam" id="3.40.50.720:FF:000084">
    <property type="entry name" value="Short-chain dehydrogenase reductase"/>
    <property type="match status" value="1"/>
</dbReference>
<reference evidence="5 6" key="1">
    <citation type="journal article" date="2013" name="Biodegradation">
        <title>Quantitative proteomic analysis of ibuprofen-degrading Patulibacter sp. strain I11.</title>
        <authorList>
            <person name="Almeida B."/>
            <person name="Kjeldal H."/>
            <person name="Lolas I."/>
            <person name="Knudsen A.D."/>
            <person name="Carvalho G."/>
            <person name="Nielsen K.L."/>
            <person name="Barreto Crespo M.T."/>
            <person name="Stensballe A."/>
            <person name="Nielsen J.L."/>
        </authorList>
    </citation>
    <scope>NUCLEOTIDE SEQUENCE [LARGE SCALE GENOMIC DNA]</scope>
    <source>
        <strain evidence="5 6">I11</strain>
    </source>
</reference>
<dbReference type="CDD" id="cd05233">
    <property type="entry name" value="SDR_c"/>
    <property type="match status" value="1"/>
</dbReference>
<dbReference type="PANTHER" id="PTHR24321">
    <property type="entry name" value="DEHYDROGENASES, SHORT CHAIN"/>
    <property type="match status" value="1"/>
</dbReference>
<proteinExistence type="inferred from homology"/>
<protein>
    <submittedName>
        <fullName evidence="5">3-oxoacyl-[acyl-carrier protein] reductase</fullName>
        <ecNumber evidence="5">1.1.1.100</ecNumber>
    </submittedName>
</protein>
<dbReference type="OrthoDB" id="4481821at2"/>
<comment type="similarity">
    <text evidence="1">Belongs to the short-chain dehydrogenases/reductases (SDR) family.</text>
</comment>
<dbReference type="InterPro" id="IPR036291">
    <property type="entry name" value="NAD(P)-bd_dom_sf"/>
</dbReference>
<dbReference type="NCBIfam" id="NF005559">
    <property type="entry name" value="PRK07231.1"/>
    <property type="match status" value="1"/>
</dbReference>
<dbReference type="PRINTS" id="PR00080">
    <property type="entry name" value="SDRFAMILY"/>
</dbReference>
<keyword evidence="6" id="KW-1185">Reference proteome</keyword>